<evidence type="ECO:0000256" key="3">
    <source>
        <dbReference type="ARBA" id="ARBA00022763"/>
    </source>
</evidence>
<dbReference type="AlphaFoldDB" id="A0A3D9DYE5"/>
<dbReference type="PIRSF" id="PIRSF000980">
    <property type="entry name" value="RecC"/>
    <property type="match status" value="1"/>
</dbReference>
<dbReference type="OrthoDB" id="9762834at2"/>
<keyword evidence="6 10" id="KW-0269">Exonuclease</keyword>
<keyword evidence="3 10" id="KW-0227">DNA damage</keyword>
<evidence type="ECO:0000259" key="11">
    <source>
        <dbReference type="Pfam" id="PF17946"/>
    </source>
</evidence>
<dbReference type="GO" id="GO:0000724">
    <property type="term" value="P:double-strand break repair via homologous recombination"/>
    <property type="evidence" value="ECO:0007669"/>
    <property type="project" value="UniProtKB-UniRule"/>
</dbReference>
<dbReference type="InterPro" id="IPR011335">
    <property type="entry name" value="Restrct_endonuc-II-like"/>
</dbReference>
<evidence type="ECO:0000256" key="6">
    <source>
        <dbReference type="ARBA" id="ARBA00022839"/>
    </source>
</evidence>
<evidence type="ECO:0000256" key="8">
    <source>
        <dbReference type="ARBA" id="ARBA00023125"/>
    </source>
</evidence>
<dbReference type="GO" id="GO:0003678">
    <property type="term" value="F:DNA helicase activity"/>
    <property type="evidence" value="ECO:0007669"/>
    <property type="project" value="UniProtKB-UniRule"/>
</dbReference>
<evidence type="ECO:0000256" key="9">
    <source>
        <dbReference type="ARBA" id="ARBA00023204"/>
    </source>
</evidence>
<comment type="function">
    <text evidence="10">A helicase/nuclease that prepares dsDNA breaks (DSB) for recombinational DNA repair. Binds to DSBs and unwinds DNA via a highly rapid and processive ATP-dependent bidirectional helicase activity. Unwinds dsDNA until it encounters a Chi (crossover hotspot instigator) sequence from the 3' direction. Cuts ssDNA a few nucleotides 3' to the Chi site. The properties and activities of the enzyme are changed at Chi. The Chi-altered holoenzyme produces a long 3'-ssDNA overhang and facilitates RecA-binding to the ssDNA for homologous DNA recombination and repair. Holoenzyme degrades any linearized DNA that is unable to undergo homologous recombination. In the holoenzyme this subunit recognizes the wild-type Chi sequence, and when added to isolated RecB increases its ATP-dependent helicase processivity.</text>
</comment>
<comment type="similarity">
    <text evidence="10">Belongs to the RecC family.</text>
</comment>
<organism evidence="12 13">
    <name type="scientific">Kushneria indalinina DSM 14324</name>
    <dbReference type="NCBI Taxonomy" id="1122140"/>
    <lineage>
        <taxon>Bacteria</taxon>
        <taxon>Pseudomonadati</taxon>
        <taxon>Pseudomonadota</taxon>
        <taxon>Gammaproteobacteria</taxon>
        <taxon>Oceanospirillales</taxon>
        <taxon>Halomonadaceae</taxon>
        <taxon>Kushneria</taxon>
    </lineage>
</organism>
<keyword evidence="13" id="KW-1185">Reference proteome</keyword>
<name>A0A3D9DYE5_9GAMM</name>
<dbReference type="GO" id="GO:0003677">
    <property type="term" value="F:DNA binding"/>
    <property type="evidence" value="ECO:0007669"/>
    <property type="project" value="UniProtKB-UniRule"/>
</dbReference>
<evidence type="ECO:0000256" key="1">
    <source>
        <dbReference type="ARBA" id="ARBA00022722"/>
    </source>
</evidence>
<keyword evidence="9 10" id="KW-0234">DNA repair</keyword>
<dbReference type="PANTHER" id="PTHR30591:SF1">
    <property type="entry name" value="RECBCD ENZYME SUBUNIT RECC"/>
    <property type="match status" value="1"/>
</dbReference>
<dbReference type="Pfam" id="PF04257">
    <property type="entry name" value="Exonuc_V_gamma"/>
    <property type="match status" value="1"/>
</dbReference>
<comment type="caution">
    <text evidence="12">The sequence shown here is derived from an EMBL/GenBank/DDBJ whole genome shotgun (WGS) entry which is preliminary data.</text>
</comment>
<evidence type="ECO:0000313" key="13">
    <source>
        <dbReference type="Proteomes" id="UP000256334"/>
    </source>
</evidence>
<evidence type="ECO:0000313" key="12">
    <source>
        <dbReference type="EMBL" id="REC95798.1"/>
    </source>
</evidence>
<evidence type="ECO:0000256" key="5">
    <source>
        <dbReference type="ARBA" id="ARBA00022806"/>
    </source>
</evidence>
<dbReference type="GO" id="GO:0005524">
    <property type="term" value="F:ATP binding"/>
    <property type="evidence" value="ECO:0007669"/>
    <property type="project" value="UniProtKB-UniRule"/>
</dbReference>
<dbReference type="Gene3D" id="1.10.10.990">
    <property type="match status" value="1"/>
</dbReference>
<dbReference type="InterPro" id="IPR027417">
    <property type="entry name" value="P-loop_NTPase"/>
</dbReference>
<keyword evidence="5 10" id="KW-0347">Helicase</keyword>
<dbReference type="NCBIfam" id="TIGR01450">
    <property type="entry name" value="recC"/>
    <property type="match status" value="1"/>
</dbReference>
<protein>
    <recommendedName>
        <fullName evidence="10">RecBCD enzyme subunit RecC</fullName>
    </recommendedName>
    <alternativeName>
        <fullName evidence="10">Exonuclease V subunit RecC</fullName>
        <shortName evidence="10">ExoV subunit RecC</shortName>
    </alternativeName>
    <alternativeName>
        <fullName evidence="10">Helicase/nuclease RecBCD subunit RecC</fullName>
    </alternativeName>
</protein>
<keyword evidence="2 10" id="KW-0547">Nucleotide-binding</keyword>
<comment type="miscellaneous">
    <text evidence="10">In the RecBCD complex, RecB has a slow 3'-5' helicase, an exonuclease activity and loads RecA onto ssDNA, RecD has a fast 5'-3' helicase activity, while RecC stimulates the ATPase and processivity of the RecB helicase and contributes to recognition of the Chi site.</text>
</comment>
<feature type="domain" description="RecC C-terminal" evidence="11">
    <location>
        <begin position="842"/>
        <end position="1080"/>
    </location>
</feature>
<dbReference type="Pfam" id="PF17946">
    <property type="entry name" value="RecC_C"/>
    <property type="match status" value="1"/>
</dbReference>
<accession>A0A3D9DYE5</accession>
<dbReference type="GO" id="GO:0009338">
    <property type="term" value="C:exodeoxyribonuclease V complex"/>
    <property type="evidence" value="ECO:0007669"/>
    <property type="project" value="InterPro"/>
</dbReference>
<dbReference type="SUPFAM" id="SSF52540">
    <property type="entry name" value="P-loop containing nucleoside triphosphate hydrolases"/>
    <property type="match status" value="2"/>
</dbReference>
<dbReference type="EMBL" id="QRDJ01000006">
    <property type="protein sequence ID" value="REC95798.1"/>
    <property type="molecule type" value="Genomic_DNA"/>
</dbReference>
<evidence type="ECO:0000256" key="4">
    <source>
        <dbReference type="ARBA" id="ARBA00022801"/>
    </source>
</evidence>
<comment type="subunit">
    <text evidence="10">Heterotrimer of RecB, RecC and RecD. All subunits contribute to DNA-binding.</text>
</comment>
<dbReference type="Gene3D" id="1.10.10.160">
    <property type="match status" value="1"/>
</dbReference>
<dbReference type="HAMAP" id="MF_01486">
    <property type="entry name" value="RecC"/>
    <property type="match status" value="1"/>
</dbReference>
<dbReference type="InterPro" id="IPR041500">
    <property type="entry name" value="RecC_C"/>
</dbReference>
<dbReference type="PANTHER" id="PTHR30591">
    <property type="entry name" value="RECBCD ENZYME SUBUNIT RECC"/>
    <property type="match status" value="1"/>
</dbReference>
<sequence length="1171" mass="131977">MFTVLHANHLEDLRDLATALSERDPLAPLESETFLVQSNGMAQWLQLCLAQHHGVAASLDFPLPSSFVWRAYRAVLGDDIPKRSPFDKGPMTWRLMRLLPRLLRQSEFAPLAHYLDDEMPVEAPASEVEPCGERKSYQLASRLADLFDQYLVYRPDWMAAWAQGETAPADIAPVDHWQPVLWRALLEDASDEAQRHHRAALHDRFLAHARALESVPKGLPRRLFVFGISALPFQLLEALHALSGVMDVVLMVANPCRFYWGDIVADREALRARLRRESHRQRHQAAPTLEGLDNETLHLSANPLLAGWGAQGRDFIEALYDFEADNAFDMEHDIFRDPQQTAPSSLLHQLQQEVLDLVHPARRAEEEGGKRLIERDDRSLAFTRAHSPLREVEILHDQMLDAFDRDSSLRPRDMVVLVPDIERYAPLIDAVFGQIPRDDARYIPYTVSDRIASGASPLMSAALSLLELPERRLGVSEVLDWLEVPAFRRRFGIEEDELEKLSQWLAGSGVRWGLDGEHRDTLELPGLSENTWQFGLDRMLLGFAIGEGSFDGIQAYDEIGGLEADLAGRLAELMTRLRHWYQHLKTPVSIDDWVARLEEMLDALFEPVEQNDFDILERLSRAARTLAEEGECGDFNEALPLAVFREALTDRLDEGGLAQRFLAGRVNFATLMPMRAIPFRHTWLLGMNDGDYPRVRLPQDFDLMATRHRSGDRSRRDDDRYLMLEAMLATREALTISWVGRDQRDNSERAPSILVSELLDTLSMGWRAEASDSEAALLARLITTHPLQPFARAYFAFDETADAAERPARLFTFESSWESVHHPGPAAAAEPLGAAAPPEEAAGLDDLERLLRRPWSICTAGRLGIHFHPVAVPEEDAEPFALDGLERFSFKQHLLEGARRERDLSEMLDEARRKGMLPALGFGERLAEDLIKPLRQQLTRWHELTDALVPVEAMRIELRDEAGTPVLADRIDGLWRNEAGVLCRCVLAPAHFGHLRRDRGGRLTHYGKPHRLVRAWLEQLALAAMGEHVLATILFEDRQLDLPVISADDARATLSSLCQQWREAGDAPVPTTLELALEYFAGWPKSADDESESDYREAGLERARACHEEASFNGPAALREREPMLGELWPRFDALGEAGFERATRALYMPFMVTMAALADGGRGAAGEQGA</sequence>
<keyword evidence="1 10" id="KW-0540">Nuclease</keyword>
<evidence type="ECO:0000256" key="2">
    <source>
        <dbReference type="ARBA" id="ARBA00022741"/>
    </source>
</evidence>
<dbReference type="Gene3D" id="3.40.50.10930">
    <property type="match status" value="1"/>
</dbReference>
<dbReference type="Gene3D" id="3.40.50.300">
    <property type="entry name" value="P-loop containing nucleotide triphosphate hydrolases"/>
    <property type="match status" value="2"/>
</dbReference>
<keyword evidence="7 10" id="KW-0067">ATP-binding</keyword>
<dbReference type="Proteomes" id="UP000256334">
    <property type="component" value="Unassembled WGS sequence"/>
</dbReference>
<evidence type="ECO:0000256" key="7">
    <source>
        <dbReference type="ARBA" id="ARBA00022840"/>
    </source>
</evidence>
<gene>
    <name evidence="10" type="primary">recC</name>
    <name evidence="12" type="ORF">C8D72_0463</name>
</gene>
<dbReference type="RefSeq" id="WP_115852779.1">
    <property type="nucleotide sequence ID" value="NZ_QRDJ01000006.1"/>
</dbReference>
<dbReference type="InterPro" id="IPR006697">
    <property type="entry name" value="RecC"/>
</dbReference>
<proteinExistence type="inferred from homology"/>
<dbReference type="InterPro" id="IPR013986">
    <property type="entry name" value="DExx_box_DNA_helicase_dom_sf"/>
</dbReference>
<evidence type="ECO:0000256" key="10">
    <source>
        <dbReference type="HAMAP-Rule" id="MF_01486"/>
    </source>
</evidence>
<dbReference type="SUPFAM" id="SSF52980">
    <property type="entry name" value="Restriction endonuclease-like"/>
    <property type="match status" value="1"/>
</dbReference>
<keyword evidence="8 10" id="KW-0238">DNA-binding</keyword>
<dbReference type="GO" id="GO:0008854">
    <property type="term" value="F:exodeoxyribonuclease V activity"/>
    <property type="evidence" value="ECO:0007669"/>
    <property type="project" value="InterPro"/>
</dbReference>
<keyword evidence="4 10" id="KW-0378">Hydrolase</keyword>
<reference evidence="12 13" key="1">
    <citation type="submission" date="2018-07" db="EMBL/GenBank/DDBJ databases">
        <title>Genomic Encyclopedia of Type Strains, Phase IV (KMG-IV): sequencing the most valuable type-strain genomes for metagenomic binning, comparative biology and taxonomic classification.</title>
        <authorList>
            <person name="Goeker M."/>
        </authorList>
    </citation>
    <scope>NUCLEOTIDE SEQUENCE [LARGE SCALE GENOMIC DNA]</scope>
    <source>
        <strain evidence="12 13">DSM 14324</strain>
    </source>
</reference>